<reference evidence="7" key="1">
    <citation type="submission" date="2022-11" db="UniProtKB">
        <authorList>
            <consortium name="WormBaseParasite"/>
        </authorList>
    </citation>
    <scope>IDENTIFICATION</scope>
</reference>
<keyword evidence="5" id="KW-1015">Disulfide bond</keyword>
<dbReference type="InterPro" id="IPR001382">
    <property type="entry name" value="Glyco_hydro_47"/>
</dbReference>
<dbReference type="PANTHER" id="PTHR11742:SF6">
    <property type="entry name" value="MANNOSYL-OLIGOSACCHARIDE ALPHA-1,2-MANNOSIDASE IA-RELATED"/>
    <property type="match status" value="1"/>
</dbReference>
<dbReference type="InterPro" id="IPR036026">
    <property type="entry name" value="Seven-hairpin_glycosidases"/>
</dbReference>
<sequence length="170" mass="19269">SELWCNFHCRADCSKSVAWLALVQAIRDHMDRIEKIGGLYPNYLSADSGTWTGTHVSLGAMGDSFYEYLIKSYIQSNKNDTQAWRMYTETVDAIEKQMVRKSKGGLTYVAEWRNGILEHKMGHLACFCVGMFALQSRLESDPEKAKRFVLKTLTGLYSWPTIRKSPVAGS</sequence>
<evidence type="ECO:0000256" key="2">
    <source>
        <dbReference type="ARBA" id="ARBA00004922"/>
    </source>
</evidence>
<dbReference type="GO" id="GO:0000139">
    <property type="term" value="C:Golgi membrane"/>
    <property type="evidence" value="ECO:0007669"/>
    <property type="project" value="TreeGrafter"/>
</dbReference>
<evidence type="ECO:0000313" key="6">
    <source>
        <dbReference type="Proteomes" id="UP000887569"/>
    </source>
</evidence>
<evidence type="ECO:0000256" key="4">
    <source>
        <dbReference type="ARBA" id="ARBA00022801"/>
    </source>
</evidence>
<evidence type="ECO:0000256" key="1">
    <source>
        <dbReference type="ARBA" id="ARBA00001913"/>
    </source>
</evidence>
<keyword evidence="6" id="KW-1185">Reference proteome</keyword>
<comment type="similarity">
    <text evidence="3">Belongs to the glycosyl hydrolase 47 family.</text>
</comment>
<proteinExistence type="inferred from homology"/>
<comment type="pathway">
    <text evidence="2">Protein modification; protein glycosylation.</text>
</comment>
<keyword evidence="4" id="KW-0378">Hydrolase</keyword>
<dbReference type="SUPFAM" id="SSF48225">
    <property type="entry name" value="Seven-hairpin glycosidases"/>
    <property type="match status" value="1"/>
</dbReference>
<evidence type="ECO:0000256" key="3">
    <source>
        <dbReference type="ARBA" id="ARBA00007658"/>
    </source>
</evidence>
<dbReference type="GO" id="GO:0005783">
    <property type="term" value="C:endoplasmic reticulum"/>
    <property type="evidence" value="ECO:0007669"/>
    <property type="project" value="TreeGrafter"/>
</dbReference>
<comment type="cofactor">
    <cofactor evidence="1">
        <name>Ca(2+)</name>
        <dbReference type="ChEBI" id="CHEBI:29108"/>
    </cofactor>
</comment>
<name>A0A915C0N7_PARUN</name>
<dbReference type="WBParaSite" id="PgR073_g009_t01">
    <property type="protein sequence ID" value="PgR073_g009_t01"/>
    <property type="gene ID" value="PgR073_g009"/>
</dbReference>
<organism evidence="6 7">
    <name type="scientific">Parascaris univalens</name>
    <name type="common">Nematode worm</name>
    <dbReference type="NCBI Taxonomy" id="6257"/>
    <lineage>
        <taxon>Eukaryota</taxon>
        <taxon>Metazoa</taxon>
        <taxon>Ecdysozoa</taxon>
        <taxon>Nematoda</taxon>
        <taxon>Chromadorea</taxon>
        <taxon>Rhabditida</taxon>
        <taxon>Spirurina</taxon>
        <taxon>Ascaridomorpha</taxon>
        <taxon>Ascaridoidea</taxon>
        <taxon>Ascarididae</taxon>
        <taxon>Parascaris</taxon>
    </lineage>
</organism>
<evidence type="ECO:0000313" key="7">
    <source>
        <dbReference type="WBParaSite" id="PgR073_g009_t01"/>
    </source>
</evidence>
<dbReference type="Pfam" id="PF01532">
    <property type="entry name" value="Glyco_hydro_47"/>
    <property type="match status" value="1"/>
</dbReference>
<dbReference type="GO" id="GO:0005509">
    <property type="term" value="F:calcium ion binding"/>
    <property type="evidence" value="ECO:0007669"/>
    <property type="project" value="InterPro"/>
</dbReference>
<dbReference type="InterPro" id="IPR012341">
    <property type="entry name" value="6hp_glycosidase-like_sf"/>
</dbReference>
<dbReference type="AlphaFoldDB" id="A0A915C0N7"/>
<accession>A0A915C0N7</accession>
<dbReference type="Proteomes" id="UP000887569">
    <property type="component" value="Unplaced"/>
</dbReference>
<dbReference type="GO" id="GO:0005975">
    <property type="term" value="P:carbohydrate metabolic process"/>
    <property type="evidence" value="ECO:0007669"/>
    <property type="project" value="InterPro"/>
</dbReference>
<protein>
    <submittedName>
        <fullName evidence="7">Alpha-1,2-Mannosidase</fullName>
    </submittedName>
</protein>
<evidence type="ECO:0000256" key="5">
    <source>
        <dbReference type="ARBA" id="ARBA00023157"/>
    </source>
</evidence>
<dbReference type="InterPro" id="IPR050749">
    <property type="entry name" value="Glycosyl_Hydrolase_47"/>
</dbReference>
<dbReference type="PANTHER" id="PTHR11742">
    <property type="entry name" value="MANNOSYL-OLIGOSACCHARIDE ALPHA-1,2-MANNOSIDASE-RELATED"/>
    <property type="match status" value="1"/>
</dbReference>
<dbReference type="Gene3D" id="1.50.10.10">
    <property type="match status" value="1"/>
</dbReference>
<dbReference type="GO" id="GO:0004571">
    <property type="term" value="F:mannosyl-oligosaccharide 1,2-alpha-mannosidase activity"/>
    <property type="evidence" value="ECO:0007669"/>
    <property type="project" value="InterPro"/>
</dbReference>